<feature type="signal peptide" evidence="1">
    <location>
        <begin position="1"/>
        <end position="19"/>
    </location>
</feature>
<feature type="chain" id="PRO_5004101745" evidence="1">
    <location>
        <begin position="20"/>
        <end position="91"/>
    </location>
</feature>
<name>M9PQ68_CONIM</name>
<evidence type="ECO:0000313" key="2">
    <source>
        <dbReference type="EMBL" id="AGG19142.1"/>
    </source>
</evidence>
<keyword evidence="1" id="KW-0732">Signal</keyword>
<reference evidence="2" key="1">
    <citation type="submission" date="2012-04" db="EMBL/GenBank/DDBJ databases">
        <authorList>
            <person name="Wu C."/>
            <person name="Liu Z."/>
            <person name="Dai Q."/>
        </authorList>
    </citation>
    <scope>NUCLEOTIDE SEQUENCE</scope>
</reference>
<accession>M9PQ68</accession>
<protein>
    <submittedName>
        <fullName evidence="2">Conotoxin Im6.3</fullName>
    </submittedName>
</protein>
<evidence type="ECO:0000256" key="1">
    <source>
        <dbReference type="SAM" id="SignalP"/>
    </source>
</evidence>
<proteinExistence type="evidence at transcript level"/>
<dbReference type="EMBL" id="JX000440">
    <property type="protein sequence ID" value="AGG19142.1"/>
    <property type="molecule type" value="mRNA"/>
</dbReference>
<organism evidence="2">
    <name type="scientific">Conus imperialis</name>
    <name type="common">Imperial cone</name>
    <dbReference type="NCBI Taxonomy" id="35631"/>
    <lineage>
        <taxon>Eukaryota</taxon>
        <taxon>Metazoa</taxon>
        <taxon>Spiralia</taxon>
        <taxon>Lophotrochozoa</taxon>
        <taxon>Mollusca</taxon>
        <taxon>Gastropoda</taxon>
        <taxon>Caenogastropoda</taxon>
        <taxon>Neogastropoda</taxon>
        <taxon>Conoidea</taxon>
        <taxon>Conidae</taxon>
        <taxon>Conus</taxon>
        <taxon>Stephanoconus</taxon>
    </lineage>
</organism>
<sequence length="91" mass="10640">MEKLTILLLVAALLVLTQARTERRRVKSRKTSSTYDDEMATFCWSYWNEFQHSYPYTYVQPCLTLGKACTTNSDCCSKYCNTEMCKINWEG</sequence>
<dbReference type="AlphaFoldDB" id="M9PQ68"/>